<keyword evidence="3" id="KW-1185">Reference proteome</keyword>
<evidence type="ECO:0000313" key="3">
    <source>
        <dbReference type="Proteomes" id="UP001628193"/>
    </source>
</evidence>
<dbReference type="InterPro" id="IPR005471">
    <property type="entry name" value="Tscrpt_reg_IclR_N"/>
</dbReference>
<evidence type="ECO:0000259" key="1">
    <source>
        <dbReference type="SMART" id="SM00346"/>
    </source>
</evidence>
<dbReference type="InterPro" id="IPR036388">
    <property type="entry name" value="WH-like_DNA-bd_sf"/>
</dbReference>
<reference evidence="2 3" key="1">
    <citation type="submission" date="2024-05" db="EMBL/GenBank/DDBJ databases">
        <authorList>
            <consortium name="Candidatus Magnetaquicoccaceae bacterium FCR-1 genome sequencing consortium"/>
            <person name="Shimoshige H."/>
            <person name="Shimamura S."/>
            <person name="Taoka A."/>
            <person name="Kobayashi H."/>
            <person name="Maekawa T."/>
        </authorList>
    </citation>
    <scope>NUCLEOTIDE SEQUENCE [LARGE SCALE GENOMIC DNA]</scope>
    <source>
        <strain evidence="2 3">FCR-1</strain>
    </source>
</reference>
<dbReference type="PANTHER" id="PTHR30136:SF35">
    <property type="entry name" value="HTH-TYPE TRANSCRIPTIONAL REGULATOR RV1719"/>
    <property type="match status" value="1"/>
</dbReference>
<sequence>MATIQSVDKALSVLNYILVQNFVHGVPQHRIAAALGLSASNVSRYIDELKRHELIESVADTGHVRASHRLARAAATILDHINQARDRLDRSVARITTPITE</sequence>
<dbReference type="Proteomes" id="UP001628193">
    <property type="component" value="Unassembled WGS sequence"/>
</dbReference>
<feature type="domain" description="HTH iclR-type" evidence="1">
    <location>
        <begin position="4"/>
        <end position="94"/>
    </location>
</feature>
<dbReference type="InterPro" id="IPR050707">
    <property type="entry name" value="HTH_MetabolicPath_Reg"/>
</dbReference>
<comment type="caution">
    <text evidence="2">The sequence shown here is derived from an EMBL/GenBank/DDBJ whole genome shotgun (WGS) entry which is preliminary data.</text>
</comment>
<organism evidence="2 3">
    <name type="scientific">Candidatus Magnetaquiglobus chichijimensis</name>
    <dbReference type="NCBI Taxonomy" id="3141448"/>
    <lineage>
        <taxon>Bacteria</taxon>
        <taxon>Pseudomonadati</taxon>
        <taxon>Pseudomonadota</taxon>
        <taxon>Magnetococcia</taxon>
        <taxon>Magnetococcales</taxon>
        <taxon>Candidatus Magnetaquicoccaceae</taxon>
        <taxon>Candidatus Magnetaquiglobus</taxon>
    </lineage>
</organism>
<dbReference type="SMART" id="SM00346">
    <property type="entry name" value="HTH_ICLR"/>
    <property type="match status" value="1"/>
</dbReference>
<dbReference type="Pfam" id="PF12802">
    <property type="entry name" value="MarR_2"/>
    <property type="match status" value="1"/>
</dbReference>
<reference evidence="2 3" key="2">
    <citation type="submission" date="2024-09" db="EMBL/GenBank/DDBJ databases">
        <title>Draft genome sequence of Candidatus Magnetaquicoccaceae bacterium FCR-1.</title>
        <authorList>
            <person name="Shimoshige H."/>
            <person name="Shimamura S."/>
            <person name="Taoka A."/>
            <person name="Kobayashi H."/>
            <person name="Maekawa T."/>
        </authorList>
    </citation>
    <scope>NUCLEOTIDE SEQUENCE [LARGE SCALE GENOMIC DNA]</scope>
    <source>
        <strain evidence="2 3">FCR-1</strain>
    </source>
</reference>
<dbReference type="SUPFAM" id="SSF46785">
    <property type="entry name" value="Winged helix' DNA-binding domain"/>
    <property type="match status" value="1"/>
</dbReference>
<evidence type="ECO:0000313" key="2">
    <source>
        <dbReference type="EMBL" id="GAB0056735.1"/>
    </source>
</evidence>
<dbReference type="RefSeq" id="WP_420904456.1">
    <property type="nucleotide sequence ID" value="NZ_BAAFGK010000004.1"/>
</dbReference>
<dbReference type="PANTHER" id="PTHR30136">
    <property type="entry name" value="HELIX-TURN-HELIX TRANSCRIPTIONAL REGULATOR, ICLR FAMILY"/>
    <property type="match status" value="1"/>
</dbReference>
<name>A0ABQ0C7R2_9PROT</name>
<dbReference type="InterPro" id="IPR000835">
    <property type="entry name" value="HTH_MarR-typ"/>
</dbReference>
<protein>
    <recommendedName>
        <fullName evidence="1">HTH iclR-type domain-containing protein</fullName>
    </recommendedName>
</protein>
<dbReference type="EMBL" id="BAAFGK010000004">
    <property type="protein sequence ID" value="GAB0056735.1"/>
    <property type="molecule type" value="Genomic_DNA"/>
</dbReference>
<accession>A0ABQ0C7R2</accession>
<proteinExistence type="predicted"/>
<dbReference type="Gene3D" id="1.10.10.10">
    <property type="entry name" value="Winged helix-like DNA-binding domain superfamily/Winged helix DNA-binding domain"/>
    <property type="match status" value="1"/>
</dbReference>
<gene>
    <name evidence="2" type="ORF">SIID45300_01046</name>
</gene>
<dbReference type="InterPro" id="IPR036390">
    <property type="entry name" value="WH_DNA-bd_sf"/>
</dbReference>